<dbReference type="CDD" id="cd07102">
    <property type="entry name" value="ALDH_EDX86601"/>
    <property type="match status" value="1"/>
</dbReference>
<dbReference type="InterPro" id="IPR015590">
    <property type="entry name" value="Aldehyde_DH_dom"/>
</dbReference>
<dbReference type="FunFam" id="3.40.605.10:FF:000012">
    <property type="entry name" value="NAD-dependent succinate-semialdehyde dehydrogenase"/>
    <property type="match status" value="1"/>
</dbReference>
<dbReference type="AlphaFoldDB" id="A0A1G9IKJ6"/>
<dbReference type="OrthoDB" id="9812625at2"/>
<evidence type="ECO:0000313" key="7">
    <source>
        <dbReference type="EMBL" id="SDL25758.1"/>
    </source>
</evidence>
<evidence type="ECO:0000256" key="2">
    <source>
        <dbReference type="ARBA" id="ARBA00022857"/>
    </source>
</evidence>
<reference evidence="8" key="1">
    <citation type="submission" date="2016-10" db="EMBL/GenBank/DDBJ databases">
        <authorList>
            <person name="Varghese N."/>
            <person name="Submissions S."/>
        </authorList>
    </citation>
    <scope>NUCLEOTIDE SEQUENCE [LARGE SCALE GENOMIC DNA]</scope>
    <source>
        <strain evidence="8">AAP</strain>
    </source>
</reference>
<organism evidence="7 8">
    <name type="scientific">Franzmannia pantelleriensis</name>
    <dbReference type="NCBI Taxonomy" id="48727"/>
    <lineage>
        <taxon>Bacteria</taxon>
        <taxon>Pseudomonadati</taxon>
        <taxon>Pseudomonadota</taxon>
        <taxon>Gammaproteobacteria</taxon>
        <taxon>Oceanospirillales</taxon>
        <taxon>Halomonadaceae</taxon>
        <taxon>Franzmannia</taxon>
    </lineage>
</organism>
<sequence length="461" mass="49506">MPTQKTISPVDGSVYVERELADPAQIEAALSRAASAQRSWRDVSIAERARYCSAMVDAFVARRDELATELTWQMGRPISAAGGEIGGFEERARGMIGLAEAALAPVRLADKPGFTRYITREPLGVSFIVAPWNFPFMTAVNAIVPAIMAGNTVILKHSAQTPLCAERIQQAFDAAGLPEGVFQHLHLSHAATEQLIRDRRVDHVSFTGSVAGGAMVERNAAGRFIATGLELGGKDPAYIRADVDLDAAVEGVMDGAFFNSGQSCCGIERIYVDQAIFDAFVERAVAWVRQLRLGNPSDPATTLGPLVRPAAADFVRGQIEEAVAGGARAWIDPGDYPLSVPGSAYLAPQILTGVDHSMRVMHEESFGPVVGIMPVASDDEAVTLMNDSAFGLTAAVFTRDMAAGERLAQRLEAGTVFTNRCDYLDPELAWTGVKQSGRGCSLSRLGYETLTRPKSFHLKHA</sequence>
<dbReference type="Gene3D" id="3.40.605.10">
    <property type="entry name" value="Aldehyde Dehydrogenase, Chain A, domain 1"/>
    <property type="match status" value="1"/>
</dbReference>
<evidence type="ECO:0000313" key="8">
    <source>
        <dbReference type="Proteomes" id="UP000199107"/>
    </source>
</evidence>
<protein>
    <submittedName>
        <fullName evidence="7">Acyl-CoA reductase</fullName>
    </submittedName>
</protein>
<comment type="similarity">
    <text evidence="1 5">Belongs to the aldehyde dehydrogenase family.</text>
</comment>
<keyword evidence="3 5" id="KW-0560">Oxidoreductase</keyword>
<dbReference type="InterPro" id="IPR016163">
    <property type="entry name" value="Ald_DH_C"/>
</dbReference>
<evidence type="ECO:0000256" key="3">
    <source>
        <dbReference type="ARBA" id="ARBA00023002"/>
    </source>
</evidence>
<evidence type="ECO:0000256" key="1">
    <source>
        <dbReference type="ARBA" id="ARBA00009986"/>
    </source>
</evidence>
<dbReference type="SUPFAM" id="SSF53720">
    <property type="entry name" value="ALDH-like"/>
    <property type="match status" value="1"/>
</dbReference>
<dbReference type="FunFam" id="3.40.309.10:FF:000009">
    <property type="entry name" value="Aldehyde dehydrogenase A"/>
    <property type="match status" value="1"/>
</dbReference>
<feature type="domain" description="Aldehyde dehydrogenase" evidence="6">
    <location>
        <begin position="4"/>
        <end position="455"/>
    </location>
</feature>
<dbReference type="PROSITE" id="PS00687">
    <property type="entry name" value="ALDEHYDE_DEHYDR_GLU"/>
    <property type="match status" value="1"/>
</dbReference>
<evidence type="ECO:0000256" key="4">
    <source>
        <dbReference type="PROSITE-ProRule" id="PRU10007"/>
    </source>
</evidence>
<dbReference type="InterPro" id="IPR016161">
    <property type="entry name" value="Ald_DH/histidinol_DH"/>
</dbReference>
<dbReference type="Gene3D" id="3.40.309.10">
    <property type="entry name" value="Aldehyde Dehydrogenase, Chain A, domain 2"/>
    <property type="match status" value="1"/>
</dbReference>
<evidence type="ECO:0000256" key="5">
    <source>
        <dbReference type="RuleBase" id="RU003345"/>
    </source>
</evidence>
<dbReference type="RefSeq" id="WP_089657478.1">
    <property type="nucleotide sequence ID" value="NZ_FNGH01000003.1"/>
</dbReference>
<keyword evidence="2" id="KW-0521">NADP</keyword>
<evidence type="ECO:0000259" key="6">
    <source>
        <dbReference type="Pfam" id="PF00171"/>
    </source>
</evidence>
<dbReference type="Proteomes" id="UP000199107">
    <property type="component" value="Unassembled WGS sequence"/>
</dbReference>
<accession>A0A1G9IKJ6</accession>
<dbReference type="Pfam" id="PF00171">
    <property type="entry name" value="Aldedh"/>
    <property type="match status" value="1"/>
</dbReference>
<dbReference type="PANTHER" id="PTHR11699">
    <property type="entry name" value="ALDEHYDE DEHYDROGENASE-RELATED"/>
    <property type="match status" value="1"/>
</dbReference>
<feature type="active site" evidence="4">
    <location>
        <position position="230"/>
    </location>
</feature>
<name>A0A1G9IKJ6_9GAMM</name>
<dbReference type="InterPro" id="IPR016162">
    <property type="entry name" value="Ald_DH_N"/>
</dbReference>
<dbReference type="EMBL" id="FNGH01000003">
    <property type="protein sequence ID" value="SDL25758.1"/>
    <property type="molecule type" value="Genomic_DNA"/>
</dbReference>
<dbReference type="InterPro" id="IPR016160">
    <property type="entry name" value="Ald_DH_CS_CYS"/>
</dbReference>
<dbReference type="PROSITE" id="PS00070">
    <property type="entry name" value="ALDEHYDE_DEHYDR_CYS"/>
    <property type="match status" value="1"/>
</dbReference>
<dbReference type="InterPro" id="IPR029510">
    <property type="entry name" value="Ald_DH_CS_GLU"/>
</dbReference>
<gene>
    <name evidence="7" type="ORF">SAMN05192555_103206</name>
</gene>
<dbReference type="STRING" id="48727.SAMN05192555_103206"/>
<proteinExistence type="inferred from homology"/>
<dbReference type="GO" id="GO:0016620">
    <property type="term" value="F:oxidoreductase activity, acting on the aldehyde or oxo group of donors, NAD or NADP as acceptor"/>
    <property type="evidence" value="ECO:0007669"/>
    <property type="project" value="InterPro"/>
</dbReference>
<keyword evidence="8" id="KW-1185">Reference proteome</keyword>